<accession>A0A914DK40</accession>
<feature type="chain" id="PRO_5037526180" description="Domain of unknown function DB domain-containing protein" evidence="1">
    <location>
        <begin position="23"/>
        <end position="265"/>
    </location>
</feature>
<evidence type="ECO:0000313" key="2">
    <source>
        <dbReference type="Proteomes" id="UP000887540"/>
    </source>
</evidence>
<reference evidence="3" key="1">
    <citation type="submission" date="2022-11" db="UniProtKB">
        <authorList>
            <consortium name="WormBaseParasite"/>
        </authorList>
    </citation>
    <scope>IDENTIFICATION</scope>
</reference>
<evidence type="ECO:0000313" key="3">
    <source>
        <dbReference type="WBParaSite" id="ACRNAN_scaffold2848.g23200.t1"/>
    </source>
</evidence>
<dbReference type="AlphaFoldDB" id="A0A914DK40"/>
<feature type="signal peptide" evidence="1">
    <location>
        <begin position="1"/>
        <end position="22"/>
    </location>
</feature>
<proteinExistence type="predicted"/>
<dbReference type="Proteomes" id="UP000887540">
    <property type="component" value="Unplaced"/>
</dbReference>
<protein>
    <recommendedName>
        <fullName evidence="4">Domain of unknown function DB domain-containing protein</fullName>
    </recommendedName>
</protein>
<organism evidence="2 3">
    <name type="scientific">Acrobeloides nanus</name>
    <dbReference type="NCBI Taxonomy" id="290746"/>
    <lineage>
        <taxon>Eukaryota</taxon>
        <taxon>Metazoa</taxon>
        <taxon>Ecdysozoa</taxon>
        <taxon>Nematoda</taxon>
        <taxon>Chromadorea</taxon>
        <taxon>Rhabditida</taxon>
        <taxon>Tylenchina</taxon>
        <taxon>Cephalobomorpha</taxon>
        <taxon>Cephaloboidea</taxon>
        <taxon>Cephalobidae</taxon>
        <taxon>Acrobeloides</taxon>
    </lineage>
</organism>
<name>A0A914DK40_9BILA</name>
<evidence type="ECO:0008006" key="4">
    <source>
        <dbReference type="Google" id="ProtNLM"/>
    </source>
</evidence>
<keyword evidence="1" id="KW-0732">Signal</keyword>
<evidence type="ECO:0000256" key="1">
    <source>
        <dbReference type="SAM" id="SignalP"/>
    </source>
</evidence>
<keyword evidence="2" id="KW-1185">Reference proteome</keyword>
<dbReference type="WBParaSite" id="ACRNAN_scaffold2848.g23200.t1">
    <property type="protein sequence ID" value="ACRNAN_scaffold2848.g23200.t1"/>
    <property type="gene ID" value="ACRNAN_scaffold2848.g23200"/>
</dbReference>
<sequence length="265" mass="30367">MFFTGHNRVFCWFFIICCVSLGQTVSKNTQIYSGHKLVKREEAFDLVKIEATFNKNEEGRGFKRRDSVPSEEKCQEKCNDDLRAGLDMVKAHTSFGSIGVPSVNDRLDLIMFCRLDSAHDECLRRCGYEVQFNMRDFVCQTHFNEMIQNQPCYQRAAAFLKRRCGERRCGPYTDLELSVVGFGNRCRTLVCDLACSRTVLLRQCGTTNGSRASRFLVDYTKAQITTWMRETSTSMHLPISQIMPSSCARIFCPRFNCSNDQTPVV</sequence>